<feature type="non-terminal residue" evidence="2">
    <location>
        <position position="100"/>
    </location>
</feature>
<protein>
    <submittedName>
        <fullName evidence="2">Flagellar hook-associated protein FlgL</fullName>
    </submittedName>
</protein>
<feature type="domain" description="Flagellin N-terminal" evidence="1">
    <location>
        <begin position="3"/>
        <end position="100"/>
    </location>
</feature>
<dbReference type="PANTHER" id="PTHR42792">
    <property type="entry name" value="FLAGELLIN"/>
    <property type="match status" value="1"/>
</dbReference>
<dbReference type="GO" id="GO:0005198">
    <property type="term" value="F:structural molecule activity"/>
    <property type="evidence" value="ECO:0007669"/>
    <property type="project" value="InterPro"/>
</dbReference>
<keyword evidence="2" id="KW-0966">Cell projection</keyword>
<name>A0A3B0WUF6_9ZZZZ</name>
<dbReference type="PANTHER" id="PTHR42792:SF1">
    <property type="entry name" value="FLAGELLAR HOOK-ASSOCIATED PROTEIN 3"/>
    <property type="match status" value="1"/>
</dbReference>
<dbReference type="GO" id="GO:0009288">
    <property type="term" value="C:bacterial-type flagellum"/>
    <property type="evidence" value="ECO:0007669"/>
    <property type="project" value="InterPro"/>
</dbReference>
<dbReference type="Pfam" id="PF00669">
    <property type="entry name" value="Flagellin_N"/>
    <property type="match status" value="1"/>
</dbReference>
<dbReference type="InterPro" id="IPR001029">
    <property type="entry name" value="Flagellin_N"/>
</dbReference>
<dbReference type="Gene3D" id="1.20.1330.10">
    <property type="entry name" value="f41 fragment of flagellin, N-terminal domain"/>
    <property type="match status" value="1"/>
</dbReference>
<keyword evidence="2" id="KW-0282">Flagellum</keyword>
<evidence type="ECO:0000259" key="1">
    <source>
        <dbReference type="Pfam" id="PF00669"/>
    </source>
</evidence>
<dbReference type="AlphaFoldDB" id="A0A3B0WUF6"/>
<reference evidence="2" key="1">
    <citation type="submission" date="2018-06" db="EMBL/GenBank/DDBJ databases">
        <authorList>
            <person name="Zhirakovskaya E."/>
        </authorList>
    </citation>
    <scope>NUCLEOTIDE SEQUENCE</scope>
</reference>
<dbReference type="InterPro" id="IPR001492">
    <property type="entry name" value="Flagellin"/>
</dbReference>
<evidence type="ECO:0000313" key="2">
    <source>
        <dbReference type="EMBL" id="VAW54287.1"/>
    </source>
</evidence>
<proteinExistence type="predicted"/>
<dbReference type="SUPFAM" id="SSF64518">
    <property type="entry name" value="Phase 1 flagellin"/>
    <property type="match status" value="1"/>
</dbReference>
<keyword evidence="2" id="KW-0969">Cilium</keyword>
<sequence length="100" mass="10967">MRVSTTLIQQQGLQNILRKQADLLRVQTELSSGKKITKPSDDPSGASRVLDINNAIAQITQYGENASFATQRLNLEESTLSSANLVLQRVRELSIQAANT</sequence>
<organism evidence="2">
    <name type="scientific">hydrothermal vent metagenome</name>
    <dbReference type="NCBI Taxonomy" id="652676"/>
    <lineage>
        <taxon>unclassified sequences</taxon>
        <taxon>metagenomes</taxon>
        <taxon>ecological metagenomes</taxon>
    </lineage>
</organism>
<accession>A0A3B0WUF6</accession>
<gene>
    <name evidence="2" type="ORF">MNBD_GAMMA07-2542</name>
</gene>
<dbReference type="EMBL" id="UOFF01000055">
    <property type="protein sequence ID" value="VAW54287.1"/>
    <property type="molecule type" value="Genomic_DNA"/>
</dbReference>